<comment type="caution">
    <text evidence="1">The sequence shown here is derived from an EMBL/GenBank/DDBJ whole genome shotgun (WGS) entry which is preliminary data.</text>
</comment>
<dbReference type="HOGENOM" id="CLU_3265521_0_0_10"/>
<dbReference type="AlphaFoldDB" id="B3JEI7"/>
<proteinExistence type="predicted"/>
<reference evidence="1 2" key="2">
    <citation type="submission" date="2008-04" db="EMBL/GenBank/DDBJ databases">
        <authorList>
            <person name="Fulton L."/>
            <person name="Clifton S."/>
            <person name="Fulton B."/>
            <person name="Xu J."/>
            <person name="Minx P."/>
            <person name="Pepin K.H."/>
            <person name="Johnson M."/>
            <person name="Thiruvilangam P."/>
            <person name="Bhonagiri V."/>
            <person name="Nash W.E."/>
            <person name="Mardis E.R."/>
            <person name="Wilson R.K."/>
        </authorList>
    </citation>
    <scope>NUCLEOTIDE SEQUENCE [LARGE SCALE GENOMIC DNA]</scope>
    <source>
        <strain evidence="1 2">DSM 17136</strain>
    </source>
</reference>
<evidence type="ECO:0000313" key="2">
    <source>
        <dbReference type="Proteomes" id="UP000003146"/>
    </source>
</evidence>
<organism evidence="1 2">
    <name type="scientific">Phocaeicola coprocola DSM 17136</name>
    <dbReference type="NCBI Taxonomy" id="470145"/>
    <lineage>
        <taxon>Bacteria</taxon>
        <taxon>Pseudomonadati</taxon>
        <taxon>Bacteroidota</taxon>
        <taxon>Bacteroidia</taxon>
        <taxon>Bacteroidales</taxon>
        <taxon>Bacteroidaceae</taxon>
        <taxon>Phocaeicola</taxon>
    </lineage>
</organism>
<protein>
    <submittedName>
        <fullName evidence="1">Uncharacterized protein</fullName>
    </submittedName>
</protein>
<dbReference type="STRING" id="470145.BACCOP_00279"/>
<reference evidence="1 2" key="1">
    <citation type="submission" date="2008-04" db="EMBL/GenBank/DDBJ databases">
        <title>Draft genome sequence of Bacteroides coprocola (DSM 17136).</title>
        <authorList>
            <person name="Sudarsanam P."/>
            <person name="Ley R."/>
            <person name="Guruge J."/>
            <person name="Turnbaugh P.J."/>
            <person name="Mahowald M."/>
            <person name="Liep D."/>
            <person name="Gordon J."/>
        </authorList>
    </citation>
    <scope>NUCLEOTIDE SEQUENCE [LARGE SCALE GENOMIC DNA]</scope>
    <source>
        <strain evidence="1 2">DSM 17136</strain>
    </source>
</reference>
<accession>B3JEI7</accession>
<dbReference type="Proteomes" id="UP000003146">
    <property type="component" value="Unassembled WGS sequence"/>
</dbReference>
<gene>
    <name evidence="1" type="ORF">BACCOP_00279</name>
</gene>
<dbReference type="EMBL" id="ABIY02000033">
    <property type="protein sequence ID" value="EDV02596.1"/>
    <property type="molecule type" value="Genomic_DNA"/>
</dbReference>
<name>B3JEI7_9BACT</name>
<sequence>MEQENHYIMNLMSLKRNNNLFKKYKIAIFVTQYFGKFLPKD</sequence>
<evidence type="ECO:0000313" key="1">
    <source>
        <dbReference type="EMBL" id="EDV02596.1"/>
    </source>
</evidence>